<protein>
    <submittedName>
        <fullName evidence="1">Uncharacterized protein</fullName>
    </submittedName>
</protein>
<name>A0AAN6VP02_9PEZI</name>
<proteinExistence type="predicted"/>
<sequence>MSDVGAFEVTLTAKDRESKWLAIVAEAKNASRCPRADGVHKWAVMESPMRLRPSEGQAWLEAMGISQGPDEPFAGPRSIRATPCADVATQGNDTKGQAAASFGLLQFLPAELRHKILLDTVEPAVFEGFVLKVSNEYGLLVGVKLACTATNLKRDRPFTSIPLYGLNREARDLAIAYFGQPRKNTFPFNPHTDILRLDLTNMRPGPALPSEGTTANPNVITFHRSATKRHPQTSVPVPASVLARIRRVSIIAPQGLGRFTEVNYNVCLQDYLGGNNHFSRGLVRLLAEMLPSLEHLTVEYFRLDDCLVSCDAAADFVGYDADRHQLHDTVVLDLLDALEGGGGGHAEGVVACPFPNLKTFKMVVRGEFCSYTTGGSRFLCCSVAKYVPTLIGERATLMGKPQWWSGTDGEQKVGDHWTFTSMDW</sequence>
<dbReference type="Proteomes" id="UP001302745">
    <property type="component" value="Unassembled WGS sequence"/>
</dbReference>
<accession>A0AAN6VP02</accession>
<reference evidence="1" key="1">
    <citation type="journal article" date="2023" name="Mol. Phylogenet. Evol.">
        <title>Genome-scale phylogeny and comparative genomics of the fungal order Sordariales.</title>
        <authorList>
            <person name="Hensen N."/>
            <person name="Bonometti L."/>
            <person name="Westerberg I."/>
            <person name="Brannstrom I.O."/>
            <person name="Guillou S."/>
            <person name="Cros-Aarteil S."/>
            <person name="Calhoun S."/>
            <person name="Haridas S."/>
            <person name="Kuo A."/>
            <person name="Mondo S."/>
            <person name="Pangilinan J."/>
            <person name="Riley R."/>
            <person name="LaButti K."/>
            <person name="Andreopoulos B."/>
            <person name="Lipzen A."/>
            <person name="Chen C."/>
            <person name="Yan M."/>
            <person name="Daum C."/>
            <person name="Ng V."/>
            <person name="Clum A."/>
            <person name="Steindorff A."/>
            <person name="Ohm R.A."/>
            <person name="Martin F."/>
            <person name="Silar P."/>
            <person name="Natvig D.O."/>
            <person name="Lalanne C."/>
            <person name="Gautier V."/>
            <person name="Ament-Velasquez S.L."/>
            <person name="Kruys A."/>
            <person name="Hutchinson M.I."/>
            <person name="Powell A.J."/>
            <person name="Barry K."/>
            <person name="Miller A.N."/>
            <person name="Grigoriev I.V."/>
            <person name="Debuchy R."/>
            <person name="Gladieux P."/>
            <person name="Hiltunen Thoren M."/>
            <person name="Johannesson H."/>
        </authorList>
    </citation>
    <scope>NUCLEOTIDE SEQUENCE</scope>
    <source>
        <strain evidence="1">CBS 538.74</strain>
    </source>
</reference>
<organism evidence="1 2">
    <name type="scientific">Chaetomidium leptoderma</name>
    <dbReference type="NCBI Taxonomy" id="669021"/>
    <lineage>
        <taxon>Eukaryota</taxon>
        <taxon>Fungi</taxon>
        <taxon>Dikarya</taxon>
        <taxon>Ascomycota</taxon>
        <taxon>Pezizomycotina</taxon>
        <taxon>Sordariomycetes</taxon>
        <taxon>Sordariomycetidae</taxon>
        <taxon>Sordariales</taxon>
        <taxon>Chaetomiaceae</taxon>
        <taxon>Chaetomidium</taxon>
    </lineage>
</organism>
<dbReference type="AlphaFoldDB" id="A0AAN6VP02"/>
<reference evidence="1" key="2">
    <citation type="submission" date="2023-05" db="EMBL/GenBank/DDBJ databases">
        <authorList>
            <consortium name="Lawrence Berkeley National Laboratory"/>
            <person name="Steindorff A."/>
            <person name="Hensen N."/>
            <person name="Bonometti L."/>
            <person name="Westerberg I."/>
            <person name="Brannstrom I.O."/>
            <person name="Guillou S."/>
            <person name="Cros-Aarteil S."/>
            <person name="Calhoun S."/>
            <person name="Haridas S."/>
            <person name="Kuo A."/>
            <person name="Mondo S."/>
            <person name="Pangilinan J."/>
            <person name="Riley R."/>
            <person name="Labutti K."/>
            <person name="Andreopoulos B."/>
            <person name="Lipzen A."/>
            <person name="Chen C."/>
            <person name="Yanf M."/>
            <person name="Daum C."/>
            <person name="Ng V."/>
            <person name="Clum A."/>
            <person name="Ohm R."/>
            <person name="Martin F."/>
            <person name="Silar P."/>
            <person name="Natvig D."/>
            <person name="Lalanne C."/>
            <person name="Gautier V."/>
            <person name="Ament-Velasquez S.L."/>
            <person name="Kruys A."/>
            <person name="Hutchinson M.I."/>
            <person name="Powell A.J."/>
            <person name="Barry K."/>
            <person name="Miller A.N."/>
            <person name="Grigoriev I.V."/>
            <person name="Debuchy R."/>
            <person name="Gladieux P."/>
            <person name="Thoren M.H."/>
            <person name="Johannesson H."/>
        </authorList>
    </citation>
    <scope>NUCLEOTIDE SEQUENCE</scope>
    <source>
        <strain evidence="1">CBS 538.74</strain>
    </source>
</reference>
<dbReference type="EMBL" id="MU856930">
    <property type="protein sequence ID" value="KAK4153795.1"/>
    <property type="molecule type" value="Genomic_DNA"/>
</dbReference>
<gene>
    <name evidence="1" type="ORF">C8A00DRAFT_33479</name>
</gene>
<comment type="caution">
    <text evidence="1">The sequence shown here is derived from an EMBL/GenBank/DDBJ whole genome shotgun (WGS) entry which is preliminary data.</text>
</comment>
<evidence type="ECO:0000313" key="2">
    <source>
        <dbReference type="Proteomes" id="UP001302745"/>
    </source>
</evidence>
<evidence type="ECO:0000313" key="1">
    <source>
        <dbReference type="EMBL" id="KAK4153795.1"/>
    </source>
</evidence>
<keyword evidence="2" id="KW-1185">Reference proteome</keyword>